<evidence type="ECO:0000313" key="3">
    <source>
        <dbReference type="EMBL" id="KAK9814831.1"/>
    </source>
</evidence>
<dbReference type="EMBL" id="JALJOR010000007">
    <property type="protein sequence ID" value="KAK9814831.1"/>
    <property type="molecule type" value="Genomic_DNA"/>
</dbReference>
<dbReference type="SUPFAM" id="SSF52833">
    <property type="entry name" value="Thioredoxin-like"/>
    <property type="match status" value="1"/>
</dbReference>
<keyword evidence="4" id="KW-1185">Reference proteome</keyword>
<proteinExistence type="inferred from homology"/>
<dbReference type="PANTHER" id="PTHR43601">
    <property type="entry name" value="THIOREDOXIN, MITOCHONDRIAL"/>
    <property type="match status" value="1"/>
</dbReference>
<dbReference type="CDD" id="cd02947">
    <property type="entry name" value="TRX_family"/>
    <property type="match status" value="1"/>
</dbReference>
<dbReference type="GO" id="GO:0045454">
    <property type="term" value="P:cell redox homeostasis"/>
    <property type="evidence" value="ECO:0007669"/>
    <property type="project" value="TreeGrafter"/>
</dbReference>
<dbReference type="InterPro" id="IPR013766">
    <property type="entry name" value="Thioredoxin_domain"/>
</dbReference>
<dbReference type="Pfam" id="PF00085">
    <property type="entry name" value="Thioredoxin"/>
    <property type="match status" value="1"/>
</dbReference>
<organism evidence="3 4">
    <name type="scientific">[Myrmecia] bisecta</name>
    <dbReference type="NCBI Taxonomy" id="41462"/>
    <lineage>
        <taxon>Eukaryota</taxon>
        <taxon>Viridiplantae</taxon>
        <taxon>Chlorophyta</taxon>
        <taxon>core chlorophytes</taxon>
        <taxon>Trebouxiophyceae</taxon>
        <taxon>Trebouxiales</taxon>
        <taxon>Trebouxiaceae</taxon>
        <taxon>Myrmecia</taxon>
    </lineage>
</organism>
<evidence type="ECO:0000256" key="1">
    <source>
        <dbReference type="ARBA" id="ARBA00008987"/>
    </source>
</evidence>
<dbReference type="PANTHER" id="PTHR43601:SF32">
    <property type="entry name" value="THIOREDOXIN-LIKE 2-2, CHLOROPLASTIC"/>
    <property type="match status" value="1"/>
</dbReference>
<gene>
    <name evidence="3" type="ORF">WJX72_012322</name>
</gene>
<dbReference type="InterPro" id="IPR036249">
    <property type="entry name" value="Thioredoxin-like_sf"/>
</dbReference>
<accession>A0AAW1Q252</accession>
<protein>
    <recommendedName>
        <fullName evidence="2">Thioredoxin domain-containing protein</fullName>
    </recommendedName>
</protein>
<dbReference type="Gene3D" id="3.40.30.10">
    <property type="entry name" value="Glutaredoxin"/>
    <property type="match status" value="1"/>
</dbReference>
<name>A0AAW1Q252_9CHLO</name>
<dbReference type="AlphaFoldDB" id="A0AAW1Q252"/>
<comment type="similarity">
    <text evidence="1">Belongs to the thioredoxin family.</text>
</comment>
<comment type="caution">
    <text evidence="3">The sequence shown here is derived from an EMBL/GenBank/DDBJ whole genome shotgun (WGS) entry which is preliminary data.</text>
</comment>
<evidence type="ECO:0000259" key="2">
    <source>
        <dbReference type="PROSITE" id="PS51352"/>
    </source>
</evidence>
<dbReference type="PROSITE" id="PS51352">
    <property type="entry name" value="THIOREDOXIN_2"/>
    <property type="match status" value="1"/>
</dbReference>
<reference evidence="3 4" key="1">
    <citation type="journal article" date="2024" name="Nat. Commun.">
        <title>Phylogenomics reveals the evolutionary origins of lichenization in chlorophyte algae.</title>
        <authorList>
            <person name="Puginier C."/>
            <person name="Libourel C."/>
            <person name="Otte J."/>
            <person name="Skaloud P."/>
            <person name="Haon M."/>
            <person name="Grisel S."/>
            <person name="Petersen M."/>
            <person name="Berrin J.G."/>
            <person name="Delaux P.M."/>
            <person name="Dal Grande F."/>
            <person name="Keller J."/>
        </authorList>
    </citation>
    <scope>NUCLEOTIDE SEQUENCE [LARGE SCALE GENOMIC DNA]</scope>
    <source>
        <strain evidence="3 4">SAG 2043</strain>
    </source>
</reference>
<dbReference type="Proteomes" id="UP001489004">
    <property type="component" value="Unassembled WGS sequence"/>
</dbReference>
<feature type="domain" description="Thioredoxin" evidence="2">
    <location>
        <begin position="7"/>
        <end position="149"/>
    </location>
</feature>
<sequence length="196" mass="21697">MEAEQRREQRREAVSETAQAEAAGKGWWEACAADNMHTVSSVAEFKQHMKQARSQNKLIVTKYFAPWCHACRSLYPKLQQLARQNSEVLFIKVNAGEPELHKLCEQLGVDRLPYFHFYKGEEGLVSQFAANLTPSKLAKLRAEIARHKEPALASLGRTVSGELQGALSALKRSASTDLLDAMGSLSRQASGDLQAA</sequence>
<evidence type="ECO:0000313" key="4">
    <source>
        <dbReference type="Proteomes" id="UP001489004"/>
    </source>
</evidence>